<protein>
    <submittedName>
        <fullName evidence="1">Class I SAM-dependent rRNA methyltransferase</fullName>
        <ecNumber evidence="1">2.1.1.-</ecNumber>
    </submittedName>
</protein>
<evidence type="ECO:0000313" key="1">
    <source>
        <dbReference type="EMBL" id="MDX8047568.1"/>
    </source>
</evidence>
<dbReference type="Proteomes" id="UP001277972">
    <property type="component" value="Unassembled WGS sequence"/>
</dbReference>
<keyword evidence="2" id="KW-1185">Reference proteome</keyword>
<dbReference type="EMBL" id="JAWZSR010000015">
    <property type="protein sequence ID" value="MDX8047568.1"/>
    <property type="molecule type" value="Genomic_DNA"/>
</dbReference>
<reference evidence="1" key="1">
    <citation type="submission" date="2023-11" db="EMBL/GenBank/DDBJ databases">
        <title>Gracilibacillus pellucida a moderately halophilic bacterium isolated from saline soil in Xinjiang province.</title>
        <authorList>
            <person name="Zhang Z."/>
            <person name="Tan F."/>
            <person name="Wang Y."/>
            <person name="Xia M."/>
        </authorList>
    </citation>
    <scope>NUCLEOTIDE SEQUENCE</scope>
    <source>
        <strain evidence="1">S3-1-1</strain>
    </source>
</reference>
<proteinExistence type="predicted"/>
<organism evidence="1 2">
    <name type="scientific">Gracilibacillus pellucidus</name>
    <dbReference type="NCBI Taxonomy" id="3095368"/>
    <lineage>
        <taxon>Bacteria</taxon>
        <taxon>Bacillati</taxon>
        <taxon>Bacillota</taxon>
        <taxon>Bacilli</taxon>
        <taxon>Bacillales</taxon>
        <taxon>Bacillaceae</taxon>
        <taxon>Gracilibacillus</taxon>
    </lineage>
</organism>
<keyword evidence="1" id="KW-0808">Transferase</keyword>
<comment type="caution">
    <text evidence="1">The sequence shown here is derived from an EMBL/GenBank/DDBJ whole genome shotgun (WGS) entry which is preliminary data.</text>
</comment>
<dbReference type="EC" id="2.1.1.-" evidence="1"/>
<sequence length="398" mass="45460">MRQLVEAKVKPKSVKHISNGYPLLSKETIDLSGMTVEEGDILRLVDTQGNYLATAYYGIQNKGIGWVLTQKEQEKLDKTFFLQKISKAVGKRTYFYQAEDTTAFRVFNGEGDGIGGLIIDYFNGFYMVSWYSEGIYSFREDIYQALNEVVNVRGLYEKLRFNKNGQYIDQDDYVSGEKGEFPLIVLENGMKYAVDLNDGAMTGIFLDQREVRKALRDRYSEGKTVLNTFSYTGAFSVAAALGGSLSTTSVDLAKRSLPKTIEQFAVNEIDYEAQDIKVMNVFDYFRYADRKDIKFDVVVLDPPSFARTKKMTFSSAKDYPKLLKDTLKITNDDGLIIASTNNASFNMQKFKKLIDKAFKEANTRYKIIETHQLPKDFTVPNNFPEFNYLKVVFIKLMN</sequence>
<keyword evidence="1" id="KW-0489">Methyltransferase</keyword>
<accession>A0ACC6M9L0</accession>
<gene>
    <name evidence="1" type="ORF">SH601_16505</name>
</gene>
<name>A0ACC6M9L0_9BACI</name>
<evidence type="ECO:0000313" key="2">
    <source>
        <dbReference type="Proteomes" id="UP001277972"/>
    </source>
</evidence>